<dbReference type="Pfam" id="PF02737">
    <property type="entry name" value="3HCDH_N"/>
    <property type="match status" value="1"/>
</dbReference>
<sequence length="712" mass="76004">MIDITIDADGIATLSWNQPGRAQNVLNGETCAAFFTAIDQVVADASVKGILITSAKPDFIAGGDLEWLQASDDAATLFDRTCELHRALRKLETCGKPVAAALPGSTLGGGLEIALACHYRVAADNARARFGLPEVTLGLLPGGGGTQRLPRLIGVQKALPMLLEGKRIKAAEALKLGIVDAVVNAGEEADAARTWLLGHVQTEGQTRAQQPWDTKGYKVPGGGISSPAVQQIFTAANAMLRQKTYGNYPAAASILSCVYEGLITDLDTGLKTEARYFVQAVLSPEARAMIRTLFFSLNAANKLAARPADVPVRRYAKVGVLGAGMMGAGIAYVTAKAGLPVVLLDSTQEAAERGKDYSRKLVEKQVQRGRLHAEQAEALLARIKPTTRYADLDGAELVIEAVFEQRDIKADVTRQAEAVLSPDAIFASNTSTLPITGLAEASSRPGNFIGLHFFSPVDKMPLVEVIVGRQTSQTTLAQALDYVRTIGMTPIVVNDSRGFYTSRVFSTYVLEGLAMLAEGVAPALIENAGVQAGMPVGPLALIDEVSSELIHKVNQQTRADLGVAYIERPGEAVAERMVALGRIGRKAGQGFYDYPEGGKKTLWPGLATEYPKAATQPDVQTLVDRLVTVQAVETARCLDERVVTDPRDADVGALLGWGFPAFRGGPVSHIHRVGVGAFVALCDQLADKHGRRFTPPALLRDMAARQAAFYER</sequence>
<evidence type="ECO:0000256" key="2">
    <source>
        <dbReference type="ARBA" id="ARBA00007005"/>
    </source>
</evidence>
<protein>
    <submittedName>
        <fullName evidence="11">3-hydroxyacyl-CoA dehydrogenase</fullName>
    </submittedName>
</protein>
<keyword evidence="6" id="KW-0520">NAD</keyword>
<dbReference type="SUPFAM" id="SSF48179">
    <property type="entry name" value="6-phosphogluconate dehydrogenase C-terminal domain-like"/>
    <property type="match status" value="2"/>
</dbReference>
<dbReference type="Proteomes" id="UP000078572">
    <property type="component" value="Chromosome 2"/>
</dbReference>
<dbReference type="GO" id="GO:0016509">
    <property type="term" value="F:long-chain (3S)-3-hydroxyacyl-CoA dehydrogenase (NAD+) activity"/>
    <property type="evidence" value="ECO:0007669"/>
    <property type="project" value="TreeGrafter"/>
</dbReference>
<dbReference type="EMBL" id="CP016023">
    <property type="protein sequence ID" value="ANJ75707.1"/>
    <property type="molecule type" value="Genomic_DNA"/>
</dbReference>
<dbReference type="RefSeq" id="WP_064808486.1">
    <property type="nucleotide sequence ID" value="NZ_CP016023.1"/>
</dbReference>
<dbReference type="GO" id="GO:0070403">
    <property type="term" value="F:NAD+ binding"/>
    <property type="evidence" value="ECO:0007669"/>
    <property type="project" value="InterPro"/>
</dbReference>
<keyword evidence="4" id="KW-0442">Lipid degradation</keyword>
<organism evidence="11 12">
    <name type="scientific">Ralstonia insidiosa</name>
    <dbReference type="NCBI Taxonomy" id="190721"/>
    <lineage>
        <taxon>Bacteria</taxon>
        <taxon>Pseudomonadati</taxon>
        <taxon>Pseudomonadota</taxon>
        <taxon>Betaproteobacteria</taxon>
        <taxon>Burkholderiales</taxon>
        <taxon>Burkholderiaceae</taxon>
        <taxon>Ralstonia</taxon>
    </lineage>
</organism>
<dbReference type="GO" id="GO:0006635">
    <property type="term" value="P:fatty acid beta-oxidation"/>
    <property type="evidence" value="ECO:0007669"/>
    <property type="project" value="UniProtKB-UniPathway"/>
</dbReference>
<comment type="pathway">
    <text evidence="1">Lipid metabolism; fatty acid beta-oxidation.</text>
</comment>
<keyword evidence="12" id="KW-1185">Reference proteome</keyword>
<evidence type="ECO:0000256" key="7">
    <source>
        <dbReference type="ARBA" id="ARBA00023098"/>
    </source>
</evidence>
<name>A0A192A5Y9_9RALS</name>
<dbReference type="SUPFAM" id="SSF51735">
    <property type="entry name" value="NAD(P)-binding Rossmann-fold domains"/>
    <property type="match status" value="1"/>
</dbReference>
<evidence type="ECO:0000256" key="10">
    <source>
        <dbReference type="ARBA" id="ARBA00049556"/>
    </source>
</evidence>
<dbReference type="Gene3D" id="3.90.226.10">
    <property type="entry name" value="2-enoyl-CoA Hydratase, Chain A, domain 1"/>
    <property type="match status" value="1"/>
</dbReference>
<dbReference type="Pfam" id="PF00725">
    <property type="entry name" value="3HCDH"/>
    <property type="match status" value="1"/>
</dbReference>
<dbReference type="CDD" id="cd06558">
    <property type="entry name" value="crotonase-like"/>
    <property type="match status" value="1"/>
</dbReference>
<dbReference type="Pfam" id="PF00378">
    <property type="entry name" value="ECH_1"/>
    <property type="match status" value="1"/>
</dbReference>
<reference evidence="12" key="1">
    <citation type="submission" date="2016-06" db="EMBL/GenBank/DDBJ databases">
        <authorList>
            <person name="Xu Y."/>
            <person name="Nagy A."/>
            <person name="Yan X."/>
            <person name="Kim S.W."/>
            <person name="Haley B."/>
            <person name="Liu N.T."/>
            <person name="Nou X."/>
        </authorList>
    </citation>
    <scope>NUCLEOTIDE SEQUENCE [LARGE SCALE GENOMIC DNA]</scope>
    <source>
        <strain evidence="12">ATCC 49129</strain>
    </source>
</reference>
<dbReference type="AlphaFoldDB" id="A0A192A5Y9"/>
<proteinExistence type="inferred from homology"/>
<evidence type="ECO:0000313" key="12">
    <source>
        <dbReference type="Proteomes" id="UP000078572"/>
    </source>
</evidence>
<comment type="catalytic activity">
    <reaction evidence="10">
        <text>a (3S)-3-hydroxyacyl-CoA + NAD(+) = a 3-oxoacyl-CoA + NADH + H(+)</text>
        <dbReference type="Rhea" id="RHEA:22432"/>
        <dbReference type="ChEBI" id="CHEBI:15378"/>
        <dbReference type="ChEBI" id="CHEBI:57318"/>
        <dbReference type="ChEBI" id="CHEBI:57540"/>
        <dbReference type="ChEBI" id="CHEBI:57945"/>
        <dbReference type="ChEBI" id="CHEBI:90726"/>
        <dbReference type="EC" id="1.1.1.35"/>
    </reaction>
</comment>
<dbReference type="Gene3D" id="1.10.1040.50">
    <property type="match status" value="1"/>
</dbReference>
<dbReference type="STRING" id="190721.ACS15_5402"/>
<keyword evidence="8" id="KW-0456">Lyase</keyword>
<evidence type="ECO:0000256" key="5">
    <source>
        <dbReference type="ARBA" id="ARBA00023002"/>
    </source>
</evidence>
<accession>A0A192A5Y9</accession>
<evidence type="ECO:0000256" key="8">
    <source>
        <dbReference type="ARBA" id="ARBA00023239"/>
    </source>
</evidence>
<dbReference type="GO" id="GO:0004300">
    <property type="term" value="F:enoyl-CoA hydratase activity"/>
    <property type="evidence" value="ECO:0007669"/>
    <property type="project" value="TreeGrafter"/>
</dbReference>
<dbReference type="InterPro" id="IPR001753">
    <property type="entry name" value="Enoyl-CoA_hydra/iso"/>
</dbReference>
<evidence type="ECO:0000256" key="9">
    <source>
        <dbReference type="ARBA" id="ARBA00023268"/>
    </source>
</evidence>
<evidence type="ECO:0000313" key="11">
    <source>
        <dbReference type="EMBL" id="ANJ75707.1"/>
    </source>
</evidence>
<evidence type="ECO:0000256" key="4">
    <source>
        <dbReference type="ARBA" id="ARBA00022963"/>
    </source>
</evidence>
<dbReference type="InterPro" id="IPR050136">
    <property type="entry name" value="FA_oxidation_alpha_subunit"/>
</dbReference>
<dbReference type="UniPathway" id="UPA00659"/>
<dbReference type="GeneID" id="61529274"/>
<evidence type="ECO:0000256" key="6">
    <source>
        <dbReference type="ARBA" id="ARBA00023027"/>
    </source>
</evidence>
<dbReference type="Gene3D" id="3.40.50.720">
    <property type="entry name" value="NAD(P)-binding Rossmann-like Domain"/>
    <property type="match status" value="1"/>
</dbReference>
<dbReference type="OrthoDB" id="5287258at2"/>
<dbReference type="PANTHER" id="PTHR43612:SF3">
    <property type="entry name" value="TRIFUNCTIONAL ENZYME SUBUNIT ALPHA, MITOCHONDRIAL"/>
    <property type="match status" value="1"/>
</dbReference>
<keyword evidence="9" id="KW-0511">Multifunctional enzyme</keyword>
<keyword evidence="5" id="KW-0560">Oxidoreductase</keyword>
<evidence type="ECO:0000256" key="1">
    <source>
        <dbReference type="ARBA" id="ARBA00005005"/>
    </source>
</evidence>
<dbReference type="InterPro" id="IPR029045">
    <property type="entry name" value="ClpP/crotonase-like_dom_sf"/>
</dbReference>
<dbReference type="InterPro" id="IPR006108">
    <property type="entry name" value="3HC_DH_C"/>
</dbReference>
<dbReference type="InterPro" id="IPR036291">
    <property type="entry name" value="NAD(P)-bd_dom_sf"/>
</dbReference>
<dbReference type="PANTHER" id="PTHR43612">
    <property type="entry name" value="TRIFUNCTIONAL ENZYME SUBUNIT ALPHA"/>
    <property type="match status" value="1"/>
</dbReference>
<dbReference type="SUPFAM" id="SSF52096">
    <property type="entry name" value="ClpP/crotonase"/>
    <property type="match status" value="1"/>
</dbReference>
<dbReference type="InterPro" id="IPR008927">
    <property type="entry name" value="6-PGluconate_DH-like_C_sf"/>
</dbReference>
<gene>
    <name evidence="11" type="ORF">A9Y76_24840</name>
</gene>
<evidence type="ECO:0000256" key="3">
    <source>
        <dbReference type="ARBA" id="ARBA00022832"/>
    </source>
</evidence>
<dbReference type="FunFam" id="3.40.50.720:FF:000009">
    <property type="entry name" value="Fatty oxidation complex, alpha subunit"/>
    <property type="match status" value="1"/>
</dbReference>
<keyword evidence="7" id="KW-0443">Lipid metabolism</keyword>
<comment type="similarity">
    <text evidence="2">In the central section; belongs to the 3-hydroxyacyl-CoA dehydrogenase family.</text>
</comment>
<keyword evidence="3" id="KW-0276">Fatty acid metabolism</keyword>
<dbReference type="InterPro" id="IPR006176">
    <property type="entry name" value="3-OHacyl-CoA_DH_NAD-bd"/>
</dbReference>